<dbReference type="RefSeq" id="WP_014186598.1">
    <property type="nucleotide sequence ID" value="NC_016584.1"/>
</dbReference>
<dbReference type="Pfam" id="PF00266">
    <property type="entry name" value="Aminotran_5"/>
    <property type="match status" value="1"/>
</dbReference>
<dbReference type="OrthoDB" id="9804366at2"/>
<dbReference type="InterPro" id="IPR015421">
    <property type="entry name" value="PyrdxlP-dep_Trfase_major"/>
</dbReference>
<name>G7WJD2_DESOD</name>
<dbReference type="eggNOG" id="COG0520">
    <property type="taxonomic scope" value="Bacteria"/>
</dbReference>
<dbReference type="Proteomes" id="UP000006346">
    <property type="component" value="Chromosome"/>
</dbReference>
<keyword evidence="3" id="KW-1185">Reference proteome</keyword>
<dbReference type="PANTHER" id="PTHR43586:SF4">
    <property type="entry name" value="ISOPENICILLIN N EPIMERASE"/>
    <property type="match status" value="1"/>
</dbReference>
<feature type="domain" description="Aminotransferase class V" evidence="1">
    <location>
        <begin position="3"/>
        <end position="374"/>
    </location>
</feature>
<dbReference type="SUPFAM" id="SSF53383">
    <property type="entry name" value="PLP-dependent transferases"/>
    <property type="match status" value="1"/>
</dbReference>
<dbReference type="GO" id="GO:0003824">
    <property type="term" value="F:catalytic activity"/>
    <property type="evidence" value="ECO:0007669"/>
    <property type="project" value="UniProtKB-ARBA"/>
</dbReference>
<evidence type="ECO:0000259" key="1">
    <source>
        <dbReference type="Pfam" id="PF00266"/>
    </source>
</evidence>
<dbReference type="InterPro" id="IPR010969">
    <property type="entry name" value="Cys_dSase-rel_unknwn_funct"/>
</dbReference>
<dbReference type="Gene3D" id="3.40.640.10">
    <property type="entry name" value="Type I PLP-dependent aspartate aminotransferase-like (Major domain)"/>
    <property type="match status" value="1"/>
</dbReference>
<dbReference type="NCBIfam" id="TIGR01977">
    <property type="entry name" value="am_tr_V_EF2568"/>
    <property type="match status" value="1"/>
</dbReference>
<dbReference type="PATRIC" id="fig|768706.3.peg.4432"/>
<dbReference type="InterPro" id="IPR015422">
    <property type="entry name" value="PyrdxlP-dep_Trfase_small"/>
</dbReference>
<dbReference type="PANTHER" id="PTHR43586">
    <property type="entry name" value="CYSTEINE DESULFURASE"/>
    <property type="match status" value="1"/>
</dbReference>
<dbReference type="EMBL" id="CP003108">
    <property type="protein sequence ID" value="AET69791.1"/>
    <property type="molecule type" value="Genomic_DNA"/>
</dbReference>
<accession>G7WJD2</accession>
<reference evidence="3" key="1">
    <citation type="submission" date="2011-11" db="EMBL/GenBank/DDBJ databases">
        <title>Complete sequence of Desulfosporosinus orientis DSM 765.</title>
        <authorList>
            <person name="Lucas S."/>
            <person name="Han J."/>
            <person name="Lapidus A."/>
            <person name="Cheng J.-F."/>
            <person name="Goodwin L."/>
            <person name="Pitluck S."/>
            <person name="Peters L."/>
            <person name="Ovchinnikova G."/>
            <person name="Teshima H."/>
            <person name="Detter J.C."/>
            <person name="Han C."/>
            <person name="Tapia R."/>
            <person name="Land M."/>
            <person name="Hauser L."/>
            <person name="Kyrpides N."/>
            <person name="Ivanova N."/>
            <person name="Pagani I."/>
            <person name="Pester M."/>
            <person name="Spring S."/>
            <person name="Ollivier B."/>
            <person name="Rattei T."/>
            <person name="Klenk H.-P."/>
            <person name="Wagner M."/>
            <person name="Loy A."/>
            <person name="Woyke T."/>
        </authorList>
    </citation>
    <scope>NUCLEOTIDE SEQUENCE [LARGE SCALE GENOMIC DNA]</scope>
    <source>
        <strain evidence="3">ATCC 19365 / DSM 765 / NCIMB 8382 / VKM B-1628</strain>
    </source>
</reference>
<dbReference type="STRING" id="768706.Desor_4366"/>
<proteinExistence type="predicted"/>
<dbReference type="InterPro" id="IPR015424">
    <property type="entry name" value="PyrdxlP-dep_Trfase"/>
</dbReference>
<sequence>MDIYLDNAATTFPKPEVVIEAVADCLRNGAINAGRGAYPLALKAERLIEDTRNAVASLLNYNNEGRVLFSASATLALNQVLLGINWHYGDIIYTTPFEHNSVSRVLQHLQDTINVKLITLPINCKTLEYDLDAIKQMFNKMPPKALVMTHVSNVCSLITPVGIIAEMAKSYEAIVVIDGAQAGPLLPLEKAQELVDFYIFSGHKTFYGTFGIAGFVTNGKVPLTPIIFGGTGSHSELLSMPEDLPFRHEVGSSNIVAIAGLHAACGWLEETGIANIREHERALFKQTVEELNEYPDVKMYVSGNLENHLGSLSFIIEGYTAQEVGIILSQEFGISSRTGLHCAPLAHKFLGTLPHGTVRVGFGYFNTGEDVESFVEAVRTIID</sequence>
<protein>
    <submittedName>
        <fullName evidence="2">Cysteine desulfurase family protein</fullName>
    </submittedName>
</protein>
<dbReference type="HOGENOM" id="CLU_003433_2_4_9"/>
<dbReference type="InterPro" id="IPR000192">
    <property type="entry name" value="Aminotrans_V_dom"/>
</dbReference>
<gene>
    <name evidence="2" type="ordered locus">Desor_4366</name>
</gene>
<organism evidence="2 3">
    <name type="scientific">Desulfosporosinus orientis (strain ATCC 19365 / DSM 765 / NCIMB 8382 / VKM B-1628 / Singapore I)</name>
    <name type="common">Desulfotomaculum orientis</name>
    <dbReference type="NCBI Taxonomy" id="768706"/>
    <lineage>
        <taxon>Bacteria</taxon>
        <taxon>Bacillati</taxon>
        <taxon>Bacillota</taxon>
        <taxon>Clostridia</taxon>
        <taxon>Eubacteriales</taxon>
        <taxon>Desulfitobacteriaceae</taxon>
        <taxon>Desulfosporosinus</taxon>
    </lineage>
</organism>
<dbReference type="AlphaFoldDB" id="G7WJD2"/>
<dbReference type="KEGG" id="dor:Desor_4366"/>
<evidence type="ECO:0000313" key="3">
    <source>
        <dbReference type="Proteomes" id="UP000006346"/>
    </source>
</evidence>
<dbReference type="Gene3D" id="3.90.1150.10">
    <property type="entry name" value="Aspartate Aminotransferase, domain 1"/>
    <property type="match status" value="1"/>
</dbReference>
<evidence type="ECO:0000313" key="2">
    <source>
        <dbReference type="EMBL" id="AET69791.1"/>
    </source>
</evidence>
<reference evidence="2 3" key="2">
    <citation type="journal article" date="2012" name="J. Bacteriol.">
        <title>Complete genome sequences of Desulfosporosinus orientis DSM765T, Desulfosporosinus youngiae DSM17734T, Desulfosporosinus meridiei DSM13257T, and Desulfosporosinus acidiphilus DSM22704T.</title>
        <authorList>
            <person name="Pester M."/>
            <person name="Brambilla E."/>
            <person name="Alazard D."/>
            <person name="Rattei T."/>
            <person name="Weinmaier T."/>
            <person name="Han J."/>
            <person name="Lucas S."/>
            <person name="Lapidus A."/>
            <person name="Cheng J.F."/>
            <person name="Goodwin L."/>
            <person name="Pitluck S."/>
            <person name="Peters L."/>
            <person name="Ovchinnikova G."/>
            <person name="Teshima H."/>
            <person name="Detter J.C."/>
            <person name="Han C.S."/>
            <person name="Tapia R."/>
            <person name="Land M.L."/>
            <person name="Hauser L."/>
            <person name="Kyrpides N.C."/>
            <person name="Ivanova N.N."/>
            <person name="Pagani I."/>
            <person name="Huntmann M."/>
            <person name="Wei C.L."/>
            <person name="Davenport K.W."/>
            <person name="Daligault H."/>
            <person name="Chain P.S."/>
            <person name="Chen A."/>
            <person name="Mavromatis K."/>
            <person name="Markowitz V."/>
            <person name="Szeto E."/>
            <person name="Mikhailova N."/>
            <person name="Pati A."/>
            <person name="Wagner M."/>
            <person name="Woyke T."/>
            <person name="Ollivier B."/>
            <person name="Klenk H.P."/>
            <person name="Spring S."/>
            <person name="Loy A."/>
        </authorList>
    </citation>
    <scope>NUCLEOTIDE SEQUENCE [LARGE SCALE GENOMIC DNA]</scope>
    <source>
        <strain evidence="3">ATCC 19365 / DSM 765 / NCIMB 8382 / VKM B-1628</strain>
    </source>
</reference>